<evidence type="ECO:0000313" key="4">
    <source>
        <dbReference type="Proteomes" id="UP000663929"/>
    </source>
</evidence>
<dbReference type="Proteomes" id="UP000663929">
    <property type="component" value="Chromosome"/>
</dbReference>
<keyword evidence="4" id="KW-1185">Reference proteome</keyword>
<evidence type="ECO:0000256" key="2">
    <source>
        <dbReference type="SAM" id="SignalP"/>
    </source>
</evidence>
<dbReference type="AlphaFoldDB" id="A0A8A4TVJ2"/>
<dbReference type="KEGG" id="scor:J3U87_11930"/>
<feature type="signal peptide" evidence="2">
    <location>
        <begin position="1"/>
        <end position="39"/>
    </location>
</feature>
<dbReference type="RefSeq" id="WP_237383260.1">
    <property type="nucleotide sequence ID" value="NZ_CP071793.1"/>
</dbReference>
<protein>
    <recommendedName>
        <fullName evidence="5">Outer membrane lipoprotein-sorting protein</fullName>
    </recommendedName>
</protein>
<evidence type="ECO:0008006" key="5">
    <source>
        <dbReference type="Google" id="ProtNLM"/>
    </source>
</evidence>
<name>A0A8A4TVJ2_SULCO</name>
<feature type="region of interest" description="Disordered" evidence="1">
    <location>
        <begin position="40"/>
        <end position="72"/>
    </location>
</feature>
<organism evidence="3 4">
    <name type="scientific">Sulfidibacter corallicola</name>
    <dbReference type="NCBI Taxonomy" id="2818388"/>
    <lineage>
        <taxon>Bacteria</taxon>
        <taxon>Pseudomonadati</taxon>
        <taxon>Acidobacteriota</taxon>
        <taxon>Holophagae</taxon>
        <taxon>Acanthopleuribacterales</taxon>
        <taxon>Acanthopleuribacteraceae</taxon>
        <taxon>Sulfidibacter</taxon>
    </lineage>
</organism>
<reference evidence="3" key="1">
    <citation type="submission" date="2021-03" db="EMBL/GenBank/DDBJ databases">
        <title>Acanthopleuribacteraceae sp. M133.</title>
        <authorList>
            <person name="Wang G."/>
        </authorList>
    </citation>
    <scope>NUCLEOTIDE SEQUENCE</scope>
    <source>
        <strain evidence="3">M133</strain>
    </source>
</reference>
<feature type="compositionally biased region" description="Basic and acidic residues" evidence="1">
    <location>
        <begin position="44"/>
        <end position="54"/>
    </location>
</feature>
<gene>
    <name evidence="3" type="ORF">J3U87_11930</name>
</gene>
<feature type="chain" id="PRO_5035187846" description="Outer membrane lipoprotein-sorting protein" evidence="2">
    <location>
        <begin position="40"/>
        <end position="399"/>
    </location>
</feature>
<proteinExistence type="predicted"/>
<evidence type="ECO:0000313" key="3">
    <source>
        <dbReference type="EMBL" id="QTD53161.1"/>
    </source>
</evidence>
<keyword evidence="2" id="KW-0732">Signal</keyword>
<sequence>MTLLDPNSAPSFTRRSRRIVRLLLRATWMIALTALPAAAQTENKPADKKVDGGRARINGPQVDQVARQPGKSPHAMIGAMFDNIEKYWLPMEYEKAGQMEVRATLDASLPAHRLDRRLKDAGSMDFDVSFEGIMTPDGRHRISLDGDFGEVEMIDDHKRNFLASHDFKAFSDTPIRARQSNANLTNYRSYMLRRLGALRHQILESGQYRAVYRGTGLFENNDVEVINIYKPQPKNAKKKNRKAPIPLNRIWTFWQDGGYEVWLYRATHLPAVVFYTNTRDNVFANLTFHYDDRWMPTRIVFNNNSVNAEGRGDLVLTYDSQKLVRGFSLDFEGNNGMSLRLDTTLSFGGKPEDNLFRVLPPFGFKKLNRDHLQLMLLTQVSGNLLKLKKHGFNLKNFKF</sequence>
<evidence type="ECO:0000256" key="1">
    <source>
        <dbReference type="SAM" id="MobiDB-lite"/>
    </source>
</evidence>
<accession>A0A8A4TVJ2</accession>
<dbReference type="EMBL" id="CP071793">
    <property type="protein sequence ID" value="QTD53161.1"/>
    <property type="molecule type" value="Genomic_DNA"/>
</dbReference>